<dbReference type="CDD" id="cd17324">
    <property type="entry name" value="MFS_NepI_like"/>
    <property type="match status" value="1"/>
</dbReference>
<feature type="transmembrane region" description="Helical" evidence="6">
    <location>
        <begin position="269"/>
        <end position="287"/>
    </location>
</feature>
<name>A0A1M5NRF1_STRHI</name>
<protein>
    <submittedName>
        <fullName evidence="8">Predicted arabinose efflux permease, MFS family</fullName>
    </submittedName>
</protein>
<evidence type="ECO:0000256" key="3">
    <source>
        <dbReference type="ARBA" id="ARBA00022692"/>
    </source>
</evidence>
<feature type="transmembrane region" description="Helical" evidence="6">
    <location>
        <begin position="159"/>
        <end position="180"/>
    </location>
</feature>
<reference evidence="8 9" key="1">
    <citation type="submission" date="2016-11" db="EMBL/GenBank/DDBJ databases">
        <authorList>
            <person name="Jaros S."/>
            <person name="Januszkiewicz K."/>
            <person name="Wedrychowicz H."/>
        </authorList>
    </citation>
    <scope>NUCLEOTIDE SEQUENCE [LARGE SCALE GENOMIC DNA]</scope>
    <source>
        <strain evidence="8 9">DSM 44523</strain>
    </source>
</reference>
<feature type="transmembrane region" description="Helical" evidence="6">
    <location>
        <begin position="71"/>
        <end position="90"/>
    </location>
</feature>
<evidence type="ECO:0000256" key="5">
    <source>
        <dbReference type="ARBA" id="ARBA00023136"/>
    </source>
</evidence>
<evidence type="ECO:0000256" key="1">
    <source>
        <dbReference type="ARBA" id="ARBA00004651"/>
    </source>
</evidence>
<dbReference type="GO" id="GO:0005886">
    <property type="term" value="C:plasma membrane"/>
    <property type="evidence" value="ECO:0007669"/>
    <property type="project" value="UniProtKB-SubCell"/>
</dbReference>
<evidence type="ECO:0000256" key="4">
    <source>
        <dbReference type="ARBA" id="ARBA00022989"/>
    </source>
</evidence>
<dbReference type="GO" id="GO:0022857">
    <property type="term" value="F:transmembrane transporter activity"/>
    <property type="evidence" value="ECO:0007669"/>
    <property type="project" value="InterPro"/>
</dbReference>
<dbReference type="STRING" id="2017.SAMN05444320_11686"/>
<gene>
    <name evidence="8" type="ORF">SAMN05444320_11686</name>
</gene>
<dbReference type="InterPro" id="IPR036259">
    <property type="entry name" value="MFS_trans_sf"/>
</dbReference>
<evidence type="ECO:0000256" key="2">
    <source>
        <dbReference type="ARBA" id="ARBA00022475"/>
    </source>
</evidence>
<dbReference type="InterPro" id="IPR050189">
    <property type="entry name" value="MFS_Efflux_Transporters"/>
</dbReference>
<sequence length="388" mass="38637">MNRFVLLSLLLSSFAVGTDDFVVGGLLPEIAADLGVTESVAGQLVTVFSVVYALGAPVMAGLTARLRRRRALLVGSAVFVVVNLATAVLPGYPAVLAARVVAALAAAAITPLCFTTAADVAEPDRRGRALSMVAVGLTLAMVAGTPLGVLVAGQFGWRASFVFVAALSTVALVGLAVALPDLPPAPHVPLSRKLAVLRRPVVLLGLASTVVAASGGLMLTTYLAPVLREAAGVTGDLLAVAYSCAGVAGALGAMLGGRATDRFGAERSLRAAILGHAAALALLAGLTALRAPWWLALASVGVWGFVGWGFNPPMQARLLALAPHAAAEVVALNSSALYLGTAVGGGLGGVLLATAGPAAVPAVGAVLQLVALALVAVPVSRTARAVAA</sequence>
<evidence type="ECO:0000313" key="8">
    <source>
        <dbReference type="EMBL" id="SHG92184.1"/>
    </source>
</evidence>
<feature type="transmembrane region" description="Helical" evidence="6">
    <location>
        <begin position="330"/>
        <end position="352"/>
    </location>
</feature>
<evidence type="ECO:0000259" key="7">
    <source>
        <dbReference type="PROSITE" id="PS50850"/>
    </source>
</evidence>
<comment type="subcellular location">
    <subcellularLocation>
        <location evidence="1">Cell membrane</location>
        <topology evidence="1">Multi-pass membrane protein</topology>
    </subcellularLocation>
</comment>
<keyword evidence="2" id="KW-1003">Cell membrane</keyword>
<accession>A0A1M5NRF1</accession>
<keyword evidence="5 6" id="KW-0472">Membrane</keyword>
<keyword evidence="4 6" id="KW-1133">Transmembrane helix</keyword>
<dbReference type="InterPro" id="IPR020846">
    <property type="entry name" value="MFS_dom"/>
</dbReference>
<dbReference type="PANTHER" id="PTHR43124">
    <property type="entry name" value="PURINE EFFLUX PUMP PBUE"/>
    <property type="match status" value="1"/>
</dbReference>
<feature type="transmembrane region" description="Helical" evidence="6">
    <location>
        <begin position="293"/>
        <end position="310"/>
    </location>
</feature>
<dbReference type="RefSeq" id="WP_073489719.1">
    <property type="nucleotide sequence ID" value="NZ_FQVN01000016.1"/>
</dbReference>
<feature type="transmembrane region" description="Helical" evidence="6">
    <location>
        <begin position="358"/>
        <end position="379"/>
    </location>
</feature>
<feature type="transmembrane region" description="Helical" evidence="6">
    <location>
        <begin position="129"/>
        <end position="153"/>
    </location>
</feature>
<feature type="transmembrane region" description="Helical" evidence="6">
    <location>
        <begin position="237"/>
        <end position="257"/>
    </location>
</feature>
<keyword evidence="3 6" id="KW-0812">Transmembrane</keyword>
<feature type="transmembrane region" description="Helical" evidence="6">
    <location>
        <begin position="41"/>
        <end position="64"/>
    </location>
</feature>
<dbReference type="PROSITE" id="PS50850">
    <property type="entry name" value="MFS"/>
    <property type="match status" value="1"/>
</dbReference>
<evidence type="ECO:0000313" key="9">
    <source>
        <dbReference type="Proteomes" id="UP000184501"/>
    </source>
</evidence>
<feature type="transmembrane region" description="Helical" evidence="6">
    <location>
        <begin position="96"/>
        <end position="117"/>
    </location>
</feature>
<dbReference type="Pfam" id="PF07690">
    <property type="entry name" value="MFS_1"/>
    <property type="match status" value="1"/>
</dbReference>
<dbReference type="Proteomes" id="UP000184501">
    <property type="component" value="Unassembled WGS sequence"/>
</dbReference>
<dbReference type="OrthoDB" id="9814237at2"/>
<keyword evidence="9" id="KW-1185">Reference proteome</keyword>
<dbReference type="InterPro" id="IPR011701">
    <property type="entry name" value="MFS"/>
</dbReference>
<feature type="transmembrane region" description="Helical" evidence="6">
    <location>
        <begin position="201"/>
        <end position="225"/>
    </location>
</feature>
<dbReference type="AlphaFoldDB" id="A0A1M5NRF1"/>
<dbReference type="EMBL" id="FQVN01000016">
    <property type="protein sequence ID" value="SHG92184.1"/>
    <property type="molecule type" value="Genomic_DNA"/>
</dbReference>
<evidence type="ECO:0000256" key="6">
    <source>
        <dbReference type="SAM" id="Phobius"/>
    </source>
</evidence>
<proteinExistence type="predicted"/>
<organism evidence="8 9">
    <name type="scientific">Streptoalloteichus hindustanus</name>
    <dbReference type="NCBI Taxonomy" id="2017"/>
    <lineage>
        <taxon>Bacteria</taxon>
        <taxon>Bacillati</taxon>
        <taxon>Actinomycetota</taxon>
        <taxon>Actinomycetes</taxon>
        <taxon>Pseudonocardiales</taxon>
        <taxon>Pseudonocardiaceae</taxon>
        <taxon>Streptoalloteichus</taxon>
    </lineage>
</organism>
<dbReference type="Gene3D" id="1.20.1250.20">
    <property type="entry name" value="MFS general substrate transporter like domains"/>
    <property type="match status" value="1"/>
</dbReference>
<dbReference type="PANTHER" id="PTHR43124:SF10">
    <property type="entry name" value="PURINE EFFLUX PUMP PBUE"/>
    <property type="match status" value="1"/>
</dbReference>
<dbReference type="SUPFAM" id="SSF103473">
    <property type="entry name" value="MFS general substrate transporter"/>
    <property type="match status" value="1"/>
</dbReference>
<feature type="domain" description="Major facilitator superfamily (MFS) profile" evidence="7">
    <location>
        <begin position="5"/>
        <end position="383"/>
    </location>
</feature>